<evidence type="ECO:0000256" key="7">
    <source>
        <dbReference type="ARBA" id="ARBA00022801"/>
    </source>
</evidence>
<reference evidence="11 12" key="1">
    <citation type="submission" date="2012-10" db="EMBL/GenBank/DDBJ databases">
        <authorList>
            <person name="Zafar N."/>
            <person name="Inman J."/>
            <person name="Hall N."/>
            <person name="Lorenzi H."/>
            <person name="Caler E."/>
        </authorList>
    </citation>
    <scope>NUCLEOTIDE SEQUENCE [LARGE SCALE GENOMIC DNA]</scope>
    <source>
        <strain evidence="11 12">IP1</strain>
    </source>
</reference>
<dbReference type="RefSeq" id="XP_004254148.1">
    <property type="nucleotide sequence ID" value="XM_004254100.1"/>
</dbReference>
<dbReference type="EC" id="3.6.5.2" evidence="4"/>
<evidence type="ECO:0000256" key="4">
    <source>
        <dbReference type="ARBA" id="ARBA00011984"/>
    </source>
</evidence>
<evidence type="ECO:0000256" key="2">
    <source>
        <dbReference type="ARBA" id="ARBA00004245"/>
    </source>
</evidence>
<keyword evidence="10" id="KW-0963">Cytoplasm</keyword>
<dbReference type="GO" id="GO:0046872">
    <property type="term" value="F:metal ion binding"/>
    <property type="evidence" value="ECO:0007669"/>
    <property type="project" value="UniProtKB-KW"/>
</dbReference>
<evidence type="ECO:0000313" key="11">
    <source>
        <dbReference type="EMBL" id="ELP87377.1"/>
    </source>
</evidence>
<comment type="similarity">
    <text evidence="3">Belongs to the small GTPase superfamily. Rho family.</text>
</comment>
<dbReference type="PROSITE" id="PS51421">
    <property type="entry name" value="RAS"/>
    <property type="match status" value="1"/>
</dbReference>
<dbReference type="GeneID" id="14886444"/>
<dbReference type="SMART" id="SM00175">
    <property type="entry name" value="RAB"/>
    <property type="match status" value="1"/>
</dbReference>
<dbReference type="VEuPathDB" id="AmoebaDB:EIN_096340"/>
<dbReference type="PROSITE" id="PS51419">
    <property type="entry name" value="RAB"/>
    <property type="match status" value="1"/>
</dbReference>
<evidence type="ECO:0000256" key="9">
    <source>
        <dbReference type="ARBA" id="ARBA00023134"/>
    </source>
</evidence>
<dbReference type="PANTHER" id="PTHR24072">
    <property type="entry name" value="RHO FAMILY GTPASE"/>
    <property type="match status" value="1"/>
</dbReference>
<keyword evidence="5" id="KW-0479">Metal-binding</keyword>
<organism evidence="11 12">
    <name type="scientific">Entamoeba invadens IP1</name>
    <dbReference type="NCBI Taxonomy" id="370355"/>
    <lineage>
        <taxon>Eukaryota</taxon>
        <taxon>Amoebozoa</taxon>
        <taxon>Evosea</taxon>
        <taxon>Archamoebae</taxon>
        <taxon>Mastigamoebida</taxon>
        <taxon>Entamoebidae</taxon>
        <taxon>Entamoeba</taxon>
    </lineage>
</organism>
<dbReference type="GO" id="GO:0005856">
    <property type="term" value="C:cytoskeleton"/>
    <property type="evidence" value="ECO:0007669"/>
    <property type="project" value="UniProtKB-SubCell"/>
</dbReference>
<dbReference type="KEGG" id="eiv:EIN_096340"/>
<evidence type="ECO:0000256" key="5">
    <source>
        <dbReference type="ARBA" id="ARBA00022723"/>
    </source>
</evidence>
<evidence type="ECO:0000256" key="10">
    <source>
        <dbReference type="ARBA" id="ARBA00023212"/>
    </source>
</evidence>
<dbReference type="Gene3D" id="3.40.50.300">
    <property type="entry name" value="P-loop containing nucleotide triphosphate hydrolases"/>
    <property type="match status" value="1"/>
</dbReference>
<dbReference type="GO" id="GO:0005525">
    <property type="term" value="F:GTP binding"/>
    <property type="evidence" value="ECO:0007669"/>
    <property type="project" value="UniProtKB-KW"/>
</dbReference>
<proteinExistence type="inferred from homology"/>
<dbReference type="InterPro" id="IPR005225">
    <property type="entry name" value="Small_GTP-bd"/>
</dbReference>
<protein>
    <recommendedName>
        <fullName evidence="4">small monomeric GTPase</fullName>
        <ecNumber evidence="4">3.6.5.2</ecNumber>
    </recommendedName>
</protein>
<name>A0A0A1U0I3_ENTIV</name>
<dbReference type="SUPFAM" id="SSF52540">
    <property type="entry name" value="P-loop containing nucleoside triphosphate hydrolases"/>
    <property type="match status" value="1"/>
</dbReference>
<dbReference type="NCBIfam" id="TIGR00231">
    <property type="entry name" value="small_GTP"/>
    <property type="match status" value="1"/>
</dbReference>
<dbReference type="InterPro" id="IPR003578">
    <property type="entry name" value="Small_GTPase_Rho"/>
</dbReference>
<dbReference type="SMART" id="SM00173">
    <property type="entry name" value="RAS"/>
    <property type="match status" value="1"/>
</dbReference>
<keyword evidence="9" id="KW-0342">GTP-binding</keyword>
<keyword evidence="7" id="KW-0378">Hydrolase</keyword>
<keyword evidence="12" id="KW-1185">Reference proteome</keyword>
<dbReference type="PRINTS" id="PR00449">
    <property type="entry name" value="RASTRNSFRMNG"/>
</dbReference>
<keyword evidence="8" id="KW-0460">Magnesium</keyword>
<comment type="subcellular location">
    <subcellularLocation>
        <location evidence="2">Cytoplasm</location>
        <location evidence="2">Cytoskeleton</location>
    </subcellularLocation>
</comment>
<gene>
    <name evidence="11" type="ORF">EIN_096340</name>
</gene>
<dbReference type="Proteomes" id="UP000014680">
    <property type="component" value="Unassembled WGS sequence"/>
</dbReference>
<keyword evidence="10" id="KW-0206">Cytoskeleton</keyword>
<evidence type="ECO:0000256" key="8">
    <source>
        <dbReference type="ARBA" id="ARBA00022842"/>
    </source>
</evidence>
<dbReference type="EMBL" id="KB206860">
    <property type="protein sequence ID" value="ELP87377.1"/>
    <property type="molecule type" value="Genomic_DNA"/>
</dbReference>
<dbReference type="GO" id="GO:0007264">
    <property type="term" value="P:small GTPase-mediated signal transduction"/>
    <property type="evidence" value="ECO:0007669"/>
    <property type="project" value="InterPro"/>
</dbReference>
<evidence type="ECO:0000313" key="12">
    <source>
        <dbReference type="Proteomes" id="UP000014680"/>
    </source>
</evidence>
<dbReference type="SMART" id="SM00174">
    <property type="entry name" value="RHO"/>
    <property type="match status" value="1"/>
</dbReference>
<dbReference type="InterPro" id="IPR001806">
    <property type="entry name" value="Small_GTPase"/>
</dbReference>
<dbReference type="GO" id="GO:0003925">
    <property type="term" value="F:G protein activity"/>
    <property type="evidence" value="ECO:0007669"/>
    <property type="project" value="UniProtKB-EC"/>
</dbReference>
<keyword evidence="6" id="KW-0547">Nucleotide-binding</keyword>
<evidence type="ECO:0000256" key="3">
    <source>
        <dbReference type="ARBA" id="ARBA00010142"/>
    </source>
</evidence>
<comment type="cofactor">
    <cofactor evidence="1">
        <name>Mg(2+)</name>
        <dbReference type="ChEBI" id="CHEBI:18420"/>
    </cofactor>
</comment>
<dbReference type="InterPro" id="IPR027417">
    <property type="entry name" value="P-loop_NTPase"/>
</dbReference>
<sequence length="185" mass="20951">MKVCIVGSQGIGKTSFVSKFTRNSISDSVVITETSDYEVSITVKGRIVDLDIHDMQMCESPIERKRVFNQTDCFLLCFAMNDRKSFEDIKTKWFNEVTEVSDGRCVLVGLKADLKDVKQSVVTDTEICNLAQQLKTCGWATLSIYRHKGIKDLFDFIAYGVSIPCFSPTRKESERKKIAKNRIAL</sequence>
<dbReference type="OrthoDB" id="8830751at2759"/>
<dbReference type="AlphaFoldDB" id="A0A0A1U0I3"/>
<evidence type="ECO:0000256" key="6">
    <source>
        <dbReference type="ARBA" id="ARBA00022741"/>
    </source>
</evidence>
<dbReference type="Pfam" id="PF00071">
    <property type="entry name" value="Ras"/>
    <property type="match status" value="1"/>
</dbReference>
<accession>A0A0A1U0I3</accession>
<evidence type="ECO:0000256" key="1">
    <source>
        <dbReference type="ARBA" id="ARBA00001946"/>
    </source>
</evidence>